<dbReference type="AlphaFoldDB" id="A0A3P3XGS3"/>
<evidence type="ECO:0000259" key="2">
    <source>
        <dbReference type="Pfam" id="PF21113"/>
    </source>
</evidence>
<dbReference type="GO" id="GO:0050043">
    <property type="term" value="F:lactate racemase activity"/>
    <property type="evidence" value="ECO:0007669"/>
    <property type="project" value="InterPro"/>
</dbReference>
<dbReference type="InterPro" id="IPR043166">
    <property type="entry name" value="LarA-like_C"/>
</dbReference>
<dbReference type="Gene3D" id="3.40.50.11440">
    <property type="match status" value="1"/>
</dbReference>
<organism evidence="3">
    <name type="scientific">uncultured spirochete</name>
    <dbReference type="NCBI Taxonomy" id="156406"/>
    <lineage>
        <taxon>Bacteria</taxon>
        <taxon>Pseudomonadati</taxon>
        <taxon>Spirochaetota</taxon>
        <taxon>Spirochaetia</taxon>
        <taxon>Spirochaetales</taxon>
        <taxon>environmental samples</taxon>
    </lineage>
</organism>
<dbReference type="InterPro" id="IPR048068">
    <property type="entry name" value="LarA-like"/>
</dbReference>
<dbReference type="Pfam" id="PF21113">
    <property type="entry name" value="LarA_C"/>
    <property type="match status" value="1"/>
</dbReference>
<proteinExistence type="predicted"/>
<dbReference type="Gene3D" id="3.90.226.30">
    <property type="match status" value="1"/>
</dbReference>
<accession>A0A3P3XGS3</accession>
<dbReference type="InterPro" id="IPR048520">
    <property type="entry name" value="LarA_C"/>
</dbReference>
<dbReference type="InterPro" id="IPR047926">
    <property type="entry name" value="Ni_dep_LarA"/>
</dbReference>
<dbReference type="PANTHER" id="PTHR33171:SF17">
    <property type="entry name" value="LARA-LIKE N-TERMINAL DOMAIN-CONTAINING PROTEIN"/>
    <property type="match status" value="1"/>
</dbReference>
<name>A0A3P3XGS3_9SPIR</name>
<dbReference type="Pfam" id="PF09861">
    <property type="entry name" value="Lar_N"/>
    <property type="match status" value="1"/>
</dbReference>
<gene>
    <name evidence="3" type="ORF">SPIROBIBN47_150040</name>
</gene>
<dbReference type="NCBIfam" id="NF033504">
    <property type="entry name" value="Ni_dep_LarA"/>
    <property type="match status" value="1"/>
</dbReference>
<sequence length="424" mass="46474">MHFNLKYGSGTAAVDLDDSRIIDVVLPKPRKPLADALESVRRVLAKPEGTPPLAEMLAARKPKKLVIVVNDITRPTPYSVLMPPLLEVIQKAGIPDSHVTLVTATGIHDPHTPEQNILVYGEEICRRFRVISHNATDPAGLVYKGKLPSGYDFWLNKLVDEADFLITIGVVMPHYFAGFSGGRKSILPGVAGKETVQKNHARMVELMDNLPPIRENPVSLEMIHAARLAGVDFILNVVVDDNEQVVEVVAGDFEKAWYKAVDVSESMYMIPIKEQADITVSAASGFPRDINLYQSQKALDHADRATKKGGTIILVAECREGYGEKVFEEFMNRGWTPQHIMAEIKAHFVMGGHKAYGFAKVAAEKNIIMVSSLPEKIVASCFARKAGSVQEAVEMALKEQGTEARFIIMPEGSVTVPVIAAKDG</sequence>
<evidence type="ECO:0000313" key="3">
    <source>
        <dbReference type="EMBL" id="SLM10540.1"/>
    </source>
</evidence>
<feature type="domain" description="LarA-like N-terminal" evidence="1">
    <location>
        <begin position="7"/>
        <end position="204"/>
    </location>
</feature>
<dbReference type="EMBL" id="FWDM01000007">
    <property type="protein sequence ID" value="SLM10540.1"/>
    <property type="molecule type" value="Genomic_DNA"/>
</dbReference>
<dbReference type="PANTHER" id="PTHR33171">
    <property type="entry name" value="LAR_N DOMAIN-CONTAINING PROTEIN"/>
    <property type="match status" value="1"/>
</dbReference>
<protein>
    <submittedName>
        <fullName evidence="3">Uncharacterized protein</fullName>
    </submittedName>
</protein>
<dbReference type="InterPro" id="IPR018657">
    <property type="entry name" value="LarA-like_N"/>
</dbReference>
<feature type="domain" description="Lactate racemase C-terminal" evidence="2">
    <location>
        <begin position="274"/>
        <end position="413"/>
    </location>
</feature>
<reference evidence="3" key="1">
    <citation type="submission" date="2017-02" db="EMBL/GenBank/DDBJ databases">
        <authorList>
            <person name="Regsiter A."/>
            <person name="William W."/>
        </authorList>
    </citation>
    <scope>NUCLEOTIDE SEQUENCE</scope>
    <source>
        <strain evidence="3">Bib</strain>
    </source>
</reference>
<evidence type="ECO:0000259" key="1">
    <source>
        <dbReference type="Pfam" id="PF09861"/>
    </source>
</evidence>